<dbReference type="GO" id="GO:0000981">
    <property type="term" value="F:DNA-binding transcription factor activity, RNA polymerase II-specific"/>
    <property type="evidence" value="ECO:0007669"/>
    <property type="project" value="TreeGrafter"/>
</dbReference>
<gene>
    <name evidence="7" type="ORF">ECRA1380_LOCUS6931</name>
</gene>
<dbReference type="GO" id="GO:0031519">
    <property type="term" value="C:PcG protein complex"/>
    <property type="evidence" value="ECO:0007669"/>
    <property type="project" value="TreeGrafter"/>
</dbReference>
<dbReference type="FunFam" id="3.30.160.60:FF:000110">
    <property type="entry name" value="Zinc finger protein-like"/>
    <property type="match status" value="1"/>
</dbReference>
<dbReference type="EMBL" id="HBIK01014627">
    <property type="protein sequence ID" value="CAE0381969.1"/>
    <property type="molecule type" value="Transcribed_RNA"/>
</dbReference>
<keyword evidence="1" id="KW-0479">Metal-binding</keyword>
<dbReference type="GO" id="GO:0000978">
    <property type="term" value="F:RNA polymerase II cis-regulatory region sequence-specific DNA binding"/>
    <property type="evidence" value="ECO:0007669"/>
    <property type="project" value="TreeGrafter"/>
</dbReference>
<dbReference type="Gene3D" id="3.30.160.60">
    <property type="entry name" value="Classic Zinc Finger"/>
    <property type="match status" value="2"/>
</dbReference>
<dbReference type="GO" id="GO:0000785">
    <property type="term" value="C:chromatin"/>
    <property type="evidence" value="ECO:0007669"/>
    <property type="project" value="TreeGrafter"/>
</dbReference>
<dbReference type="AlphaFoldDB" id="A0A7S3KHM2"/>
<dbReference type="PANTHER" id="PTHR14003:SF19">
    <property type="entry name" value="YY2 TRANSCRIPTION FACTOR"/>
    <property type="match status" value="1"/>
</dbReference>
<dbReference type="PROSITE" id="PS50157">
    <property type="entry name" value="ZINC_FINGER_C2H2_2"/>
    <property type="match status" value="2"/>
</dbReference>
<reference evidence="7" key="1">
    <citation type="submission" date="2021-01" db="EMBL/GenBank/DDBJ databases">
        <authorList>
            <person name="Corre E."/>
            <person name="Pelletier E."/>
            <person name="Niang G."/>
            <person name="Scheremetjew M."/>
            <person name="Finn R."/>
            <person name="Kale V."/>
            <person name="Holt S."/>
            <person name="Cochrane G."/>
            <person name="Meng A."/>
            <person name="Brown T."/>
            <person name="Cohen L."/>
        </authorList>
    </citation>
    <scope>NUCLEOTIDE SEQUENCE</scope>
    <source>
        <strain evidence="7">CT5</strain>
    </source>
</reference>
<evidence type="ECO:0000256" key="3">
    <source>
        <dbReference type="ARBA" id="ARBA00022771"/>
    </source>
</evidence>
<dbReference type="SMART" id="SM00355">
    <property type="entry name" value="ZnF_C2H2"/>
    <property type="match status" value="2"/>
</dbReference>
<evidence type="ECO:0000256" key="2">
    <source>
        <dbReference type="ARBA" id="ARBA00022737"/>
    </source>
</evidence>
<evidence type="ECO:0000256" key="4">
    <source>
        <dbReference type="ARBA" id="ARBA00022833"/>
    </source>
</evidence>
<keyword evidence="4" id="KW-0862">Zinc</keyword>
<dbReference type="PANTHER" id="PTHR14003">
    <property type="entry name" value="TRANSCRIPTIONAL REPRESSOR PROTEIN YY"/>
    <property type="match status" value="1"/>
</dbReference>
<keyword evidence="2" id="KW-0677">Repeat</keyword>
<evidence type="ECO:0000256" key="1">
    <source>
        <dbReference type="ARBA" id="ARBA00022723"/>
    </source>
</evidence>
<dbReference type="InterPro" id="IPR036236">
    <property type="entry name" value="Znf_C2H2_sf"/>
</dbReference>
<feature type="domain" description="C2H2-type" evidence="6">
    <location>
        <begin position="161"/>
        <end position="190"/>
    </location>
</feature>
<proteinExistence type="predicted"/>
<evidence type="ECO:0000259" key="6">
    <source>
        <dbReference type="PROSITE" id="PS50157"/>
    </source>
</evidence>
<keyword evidence="3 5" id="KW-0863">Zinc-finger</keyword>
<dbReference type="PROSITE" id="PS00028">
    <property type="entry name" value="ZINC_FINGER_C2H2_1"/>
    <property type="match status" value="2"/>
</dbReference>
<feature type="domain" description="C2H2-type" evidence="6">
    <location>
        <begin position="191"/>
        <end position="213"/>
    </location>
</feature>
<evidence type="ECO:0000313" key="7">
    <source>
        <dbReference type="EMBL" id="CAE0381969.1"/>
    </source>
</evidence>
<accession>A0A7S3KHM2</accession>
<sequence>MSESILNIGEQAKDCKKMCHCEVDLTVETLTAKYDLPMVNRELIWPTKYYWDNMMMACYQMYNSAMNNDDCMGVAADQLPSLNQLATSYNTDDQNSNEGTKKRKFSNTLDYDNSESVEKMSKKAKSDVRLKTQEKRLKEQNLKYESKETYNPKTKRTSRVLVCLHDGCGKEFKKTRNLIIHSRVHTKIRPHVCQYCNKGFTQQCNLKKHIELHLNGTFKSSEVVA</sequence>
<dbReference type="SUPFAM" id="SSF57667">
    <property type="entry name" value="beta-beta-alpha zinc fingers"/>
    <property type="match status" value="1"/>
</dbReference>
<dbReference type="InterPro" id="IPR013087">
    <property type="entry name" value="Znf_C2H2_type"/>
</dbReference>
<dbReference type="GO" id="GO:0008270">
    <property type="term" value="F:zinc ion binding"/>
    <property type="evidence" value="ECO:0007669"/>
    <property type="project" value="UniProtKB-KW"/>
</dbReference>
<evidence type="ECO:0000256" key="5">
    <source>
        <dbReference type="PROSITE-ProRule" id="PRU00042"/>
    </source>
</evidence>
<organism evidence="7">
    <name type="scientific">Euplotes crassus</name>
    <dbReference type="NCBI Taxonomy" id="5936"/>
    <lineage>
        <taxon>Eukaryota</taxon>
        <taxon>Sar</taxon>
        <taxon>Alveolata</taxon>
        <taxon>Ciliophora</taxon>
        <taxon>Intramacronucleata</taxon>
        <taxon>Spirotrichea</taxon>
        <taxon>Hypotrichia</taxon>
        <taxon>Euplotida</taxon>
        <taxon>Euplotidae</taxon>
        <taxon>Moneuplotes</taxon>
    </lineage>
</organism>
<name>A0A7S3KHM2_EUPCR</name>
<dbReference type="GO" id="GO:0005667">
    <property type="term" value="C:transcription regulator complex"/>
    <property type="evidence" value="ECO:0007669"/>
    <property type="project" value="TreeGrafter"/>
</dbReference>
<protein>
    <recommendedName>
        <fullName evidence="6">C2H2-type domain-containing protein</fullName>
    </recommendedName>
</protein>